<dbReference type="SUPFAM" id="SSF55920">
    <property type="entry name" value="Creatinase/aminopeptidase"/>
    <property type="match status" value="1"/>
</dbReference>
<dbReference type="PANTHER" id="PTHR43330">
    <property type="entry name" value="METHIONINE AMINOPEPTIDASE"/>
    <property type="match status" value="1"/>
</dbReference>
<comment type="similarity">
    <text evidence="6">Belongs to the peptidase M24A family.</text>
</comment>
<dbReference type="GO" id="GO:0004239">
    <property type="term" value="F:initiator methionyl aminopeptidase activity"/>
    <property type="evidence" value="ECO:0007669"/>
    <property type="project" value="UniProtKB-EC"/>
</dbReference>
<dbReference type="EC" id="3.4.11.18" evidence="6"/>
<evidence type="ECO:0000256" key="1">
    <source>
        <dbReference type="ARBA" id="ARBA00002521"/>
    </source>
</evidence>
<comment type="caution">
    <text evidence="8">The sequence shown here is derived from an EMBL/GenBank/DDBJ whole genome shotgun (WGS) entry which is preliminary data.</text>
</comment>
<dbReference type="NCBIfam" id="TIGR00500">
    <property type="entry name" value="met_pdase_I"/>
    <property type="match status" value="1"/>
</dbReference>
<dbReference type="InterPro" id="IPR036005">
    <property type="entry name" value="Creatinase/aminopeptidase-like"/>
</dbReference>
<dbReference type="GO" id="GO:0070006">
    <property type="term" value="F:metalloaminopeptidase activity"/>
    <property type="evidence" value="ECO:0007669"/>
    <property type="project" value="InterPro"/>
</dbReference>
<gene>
    <name evidence="8" type="ORF">US62_C0008G0018</name>
</gene>
<dbReference type="Proteomes" id="UP000034603">
    <property type="component" value="Unassembled WGS sequence"/>
</dbReference>
<dbReference type="GO" id="GO:0006508">
    <property type="term" value="P:proteolysis"/>
    <property type="evidence" value="ECO:0007669"/>
    <property type="project" value="UniProtKB-KW"/>
</dbReference>
<evidence type="ECO:0000256" key="4">
    <source>
        <dbReference type="ARBA" id="ARBA00022723"/>
    </source>
</evidence>
<dbReference type="PATRIC" id="fig|1618546.3.peg.260"/>
<dbReference type="Pfam" id="PF00557">
    <property type="entry name" value="Peptidase_M24"/>
    <property type="match status" value="1"/>
</dbReference>
<dbReference type="Gene3D" id="3.90.230.10">
    <property type="entry name" value="Creatinase/methionine aminopeptidase superfamily"/>
    <property type="match status" value="1"/>
</dbReference>
<evidence type="ECO:0000313" key="8">
    <source>
        <dbReference type="EMBL" id="KKQ45864.1"/>
    </source>
</evidence>
<dbReference type="PRINTS" id="PR00599">
    <property type="entry name" value="MAPEPTIDASE"/>
</dbReference>
<proteinExistence type="inferred from homology"/>
<comment type="cofactor">
    <cofactor evidence="6">
        <name>Co(2+)</name>
        <dbReference type="ChEBI" id="CHEBI:48828"/>
    </cofactor>
    <cofactor evidence="6">
        <name>Zn(2+)</name>
        <dbReference type="ChEBI" id="CHEBI:29105"/>
    </cofactor>
    <cofactor evidence="6">
        <name>Mn(2+)</name>
        <dbReference type="ChEBI" id="CHEBI:29035"/>
    </cofactor>
    <cofactor evidence="6">
        <name>Fe(2+)</name>
        <dbReference type="ChEBI" id="CHEBI:29033"/>
    </cofactor>
    <text evidence="6">Binds 2 divalent metal cations per subunit. Has a high-affinity and a low affinity metal-binding site. The true nature of the physiological cofactor is under debate. The enzyme is active with cobalt, zinc, manganese or divalent iron ions.</text>
</comment>
<organism evidence="8 9">
    <name type="scientific">Candidatus Woesebacteria bacterium GW2011_GWA1_37_8</name>
    <dbReference type="NCBI Taxonomy" id="1618546"/>
    <lineage>
        <taxon>Bacteria</taxon>
        <taxon>Candidatus Woeseibacteriota</taxon>
    </lineage>
</organism>
<comment type="catalytic activity">
    <reaction evidence="6">
        <text>Release of N-terminal amino acids, preferentially methionine, from peptides and arylamides.</text>
        <dbReference type="EC" id="3.4.11.18"/>
    </reaction>
</comment>
<dbReference type="GO" id="GO:0005829">
    <property type="term" value="C:cytosol"/>
    <property type="evidence" value="ECO:0007669"/>
    <property type="project" value="TreeGrafter"/>
</dbReference>
<evidence type="ECO:0000313" key="9">
    <source>
        <dbReference type="Proteomes" id="UP000034603"/>
    </source>
</evidence>
<comment type="function">
    <text evidence="1">Removes the N-terminal methionine from nascent proteins. The N-terminal methionine is often cleaved when the second residue in the primary sequence is small and uncharged (Met-Ala-, Cys, Gly, Pro, Ser, Thr, or Val). Requires deformylation of the N(alpha)-formylated initiator methionine before it can be hydrolyzed.</text>
</comment>
<evidence type="ECO:0000256" key="5">
    <source>
        <dbReference type="ARBA" id="ARBA00022801"/>
    </source>
</evidence>
<feature type="domain" description="Peptidase M24" evidence="7">
    <location>
        <begin position="18"/>
        <end position="247"/>
    </location>
</feature>
<dbReference type="InterPro" id="IPR002467">
    <property type="entry name" value="Pept_M24A_MAP1"/>
</dbReference>
<reference evidence="8 9" key="1">
    <citation type="journal article" date="2015" name="Nature">
        <title>rRNA introns, odd ribosomes, and small enigmatic genomes across a large radiation of phyla.</title>
        <authorList>
            <person name="Brown C.T."/>
            <person name="Hug L.A."/>
            <person name="Thomas B.C."/>
            <person name="Sharon I."/>
            <person name="Castelle C.J."/>
            <person name="Singh A."/>
            <person name="Wilkins M.J."/>
            <person name="Williams K.H."/>
            <person name="Banfield J.F."/>
        </authorList>
    </citation>
    <scope>NUCLEOTIDE SEQUENCE [LARGE SCALE GENOMIC DNA]</scope>
</reference>
<keyword evidence="2 6" id="KW-0031">Aminopeptidase</keyword>
<evidence type="ECO:0000256" key="2">
    <source>
        <dbReference type="ARBA" id="ARBA00022438"/>
    </source>
</evidence>
<keyword evidence="4 6" id="KW-0479">Metal-binding</keyword>
<keyword evidence="5" id="KW-0378">Hydrolase</keyword>
<dbReference type="InterPro" id="IPR000994">
    <property type="entry name" value="Pept_M24"/>
</dbReference>
<keyword evidence="3 6" id="KW-0645">Protease</keyword>
<dbReference type="AlphaFoldDB" id="A0A0G0K9Q1"/>
<protein>
    <recommendedName>
        <fullName evidence="6">Methionine aminopeptidase</fullName>
        <ecNumber evidence="6">3.4.11.18</ecNumber>
    </recommendedName>
</protein>
<evidence type="ECO:0000256" key="3">
    <source>
        <dbReference type="ARBA" id="ARBA00022670"/>
    </source>
</evidence>
<dbReference type="EMBL" id="LBTR01000008">
    <property type="protein sequence ID" value="KKQ45864.1"/>
    <property type="molecule type" value="Genomic_DNA"/>
</dbReference>
<dbReference type="InterPro" id="IPR001714">
    <property type="entry name" value="Pept_M24_MAP"/>
</dbReference>
<accession>A0A0G0K9Q1</accession>
<dbReference type="GO" id="GO:0046872">
    <property type="term" value="F:metal ion binding"/>
    <property type="evidence" value="ECO:0007669"/>
    <property type="project" value="UniProtKB-KW"/>
</dbReference>
<sequence>MTNRSSNILLKTDQEIEIMLEGGKKLAKVKNALKNAVKIGGNAAEIDELAEKLIKEEGGKPSFKMVPNYFWTTCVNTNQGIVHGIPHPNIIFKNGDVVSVDVGMFYKGFHTDTSFSLGLEVSTDISKFLSVGENALKSAISKAVAGNYVYDISAETERILKSANLHPVRDLVGHGVGKDLHEAPEIPCFTYGVRENSPRIEIGAVLAIEIMYTYGSGELVLENDGWTISTRDDKISALFEDTIAVTKKGPLLLTA</sequence>
<dbReference type="PANTHER" id="PTHR43330:SF27">
    <property type="entry name" value="METHIONINE AMINOPEPTIDASE"/>
    <property type="match status" value="1"/>
</dbReference>
<name>A0A0G0K9Q1_9BACT</name>
<evidence type="ECO:0000256" key="6">
    <source>
        <dbReference type="RuleBase" id="RU003653"/>
    </source>
</evidence>
<evidence type="ECO:0000259" key="7">
    <source>
        <dbReference type="Pfam" id="PF00557"/>
    </source>
</evidence>